<proteinExistence type="predicted"/>
<dbReference type="AlphaFoldDB" id="A0A7G9B6E3"/>
<dbReference type="RefSeq" id="WP_187333598.1">
    <property type="nucleotide sequence ID" value="NZ_CP060490.1"/>
</dbReference>
<reference evidence="1 2" key="1">
    <citation type="submission" date="2020-08" db="EMBL/GenBank/DDBJ databases">
        <authorList>
            <person name="Liu C."/>
            <person name="Sun Q."/>
        </authorList>
    </citation>
    <scope>NUCLEOTIDE SEQUENCE [LARGE SCALE GENOMIC DNA]</scope>
    <source>
        <strain evidence="1 2">NSJ-62</strain>
    </source>
</reference>
<keyword evidence="2" id="KW-1185">Reference proteome</keyword>
<dbReference type="KEGG" id="ohi:H8790_03570"/>
<name>A0A7G9B6E3_9FIRM</name>
<sequence length="76" mass="8892">MDQEQLLFKLRGDLDAVVMQIGEADYGCEERPEEEERRVFLRILTRRGQVCREVPEPLLERLGLEEGTAFRLKDLS</sequence>
<protein>
    <submittedName>
        <fullName evidence="1">Uncharacterized protein</fullName>
    </submittedName>
</protein>
<evidence type="ECO:0000313" key="2">
    <source>
        <dbReference type="Proteomes" id="UP000515960"/>
    </source>
</evidence>
<organism evidence="1 2">
    <name type="scientific">Oscillibacter hominis</name>
    <dbReference type="NCBI Taxonomy" id="2763056"/>
    <lineage>
        <taxon>Bacteria</taxon>
        <taxon>Bacillati</taxon>
        <taxon>Bacillota</taxon>
        <taxon>Clostridia</taxon>
        <taxon>Eubacteriales</taxon>
        <taxon>Oscillospiraceae</taxon>
        <taxon>Oscillibacter</taxon>
    </lineage>
</organism>
<accession>A0A7G9B6E3</accession>
<dbReference type="EMBL" id="CP060490">
    <property type="protein sequence ID" value="QNL45124.1"/>
    <property type="molecule type" value="Genomic_DNA"/>
</dbReference>
<gene>
    <name evidence="1" type="ORF">H8790_03570</name>
</gene>
<evidence type="ECO:0000313" key="1">
    <source>
        <dbReference type="EMBL" id="QNL45124.1"/>
    </source>
</evidence>
<dbReference type="Proteomes" id="UP000515960">
    <property type="component" value="Chromosome"/>
</dbReference>